<evidence type="ECO:0000313" key="3">
    <source>
        <dbReference type="Proteomes" id="UP000053232"/>
    </source>
</evidence>
<keyword evidence="1" id="KW-0812">Transmembrane</keyword>
<protein>
    <submittedName>
        <fullName evidence="2">Uncharacterized protein</fullName>
    </submittedName>
</protein>
<dbReference type="AlphaFoldDB" id="A0A073HZX8"/>
<gene>
    <name evidence="2" type="ORF">OXYTRIMIC_646</name>
</gene>
<dbReference type="EMBL" id="ARYC01003586">
    <property type="protein sequence ID" value="KEJ82825.1"/>
    <property type="molecule type" value="Genomic_DNA"/>
</dbReference>
<keyword evidence="3" id="KW-1185">Reference proteome</keyword>
<dbReference type="Proteomes" id="UP000053232">
    <property type="component" value="Unassembled WGS sequence"/>
</dbReference>
<evidence type="ECO:0000313" key="2">
    <source>
        <dbReference type="EMBL" id="KEJ82825.1"/>
    </source>
</evidence>
<accession>A0A073HZX8</accession>
<evidence type="ECO:0000256" key="1">
    <source>
        <dbReference type="SAM" id="Phobius"/>
    </source>
</evidence>
<feature type="transmembrane region" description="Helical" evidence="1">
    <location>
        <begin position="75"/>
        <end position="94"/>
    </location>
</feature>
<name>A0A073HZX8_9SPIT</name>
<keyword evidence="1" id="KW-0472">Membrane</keyword>
<organism evidence="2 3">
    <name type="scientific">Oxytricha trifallax</name>
    <dbReference type="NCBI Taxonomy" id="1172189"/>
    <lineage>
        <taxon>Eukaryota</taxon>
        <taxon>Sar</taxon>
        <taxon>Alveolata</taxon>
        <taxon>Ciliophora</taxon>
        <taxon>Intramacronucleata</taxon>
        <taxon>Spirotrichea</taxon>
        <taxon>Stichotrichia</taxon>
        <taxon>Sporadotrichida</taxon>
        <taxon>Oxytrichidae</taxon>
        <taxon>Oxytrichinae</taxon>
        <taxon>Oxytricha</taxon>
    </lineage>
</organism>
<keyword evidence="1" id="KW-1133">Transmembrane helix</keyword>
<sequence>MENSIPNNANFIIQNQSHNLRCNHFDDQTTCSSNQKNVSLDGDFQPFNKQSNHQCASTLTKETSKKKRVYEVFEILLLVWGLFFCITEILLYFAQKLVRYAKLSLAS</sequence>
<proteinExistence type="predicted"/>
<reference evidence="3" key="1">
    <citation type="journal article" date="2014" name="Cell">
        <title>The Architecture of a Scrambled Genome Reveals Massive Levels of Genomic Rearrangement during Development.</title>
        <authorList>
            <person name="Chen X."/>
            <person name="Bracht J.R."/>
            <person name="Goldman A.D."/>
            <person name="Dolzhenko E."/>
            <person name="Clay D.M."/>
            <person name="Swart E.C."/>
            <person name="Perlman D.H."/>
            <person name="Doak T.G."/>
            <person name="Stuart A."/>
            <person name="Amemiya C.T."/>
            <person name="Sebra R.P."/>
            <person name="Landweber L.F."/>
        </authorList>
    </citation>
    <scope>NUCLEOTIDE SEQUENCE [LARGE SCALE GENOMIC DNA]</scope>
    <source>
        <strain evidence="3">JRB310</strain>
    </source>
</reference>
<comment type="caution">
    <text evidence="2">The sequence shown here is derived from an EMBL/GenBank/DDBJ whole genome shotgun (WGS) entry which is preliminary data.</text>
</comment>